<organism evidence="1 2">
    <name type="scientific">Pyropia yezoensis</name>
    <name type="common">Susabi-nori</name>
    <name type="synonym">Porphyra yezoensis</name>
    <dbReference type="NCBI Taxonomy" id="2788"/>
    <lineage>
        <taxon>Eukaryota</taxon>
        <taxon>Rhodophyta</taxon>
        <taxon>Bangiophyceae</taxon>
        <taxon>Bangiales</taxon>
        <taxon>Bangiaceae</taxon>
        <taxon>Pyropia</taxon>
    </lineage>
</organism>
<reference evidence="1" key="1">
    <citation type="submission" date="2019-11" db="EMBL/GenBank/DDBJ databases">
        <title>Nori genome reveals adaptations in red seaweeds to the harsh intertidal environment.</title>
        <authorList>
            <person name="Wang D."/>
            <person name="Mao Y."/>
        </authorList>
    </citation>
    <scope>NUCLEOTIDE SEQUENCE</scope>
    <source>
        <tissue evidence="1">Gametophyte</tissue>
    </source>
</reference>
<sequence length="649" mass="63146">MAVGTVFFLNGVLHPPPRPLLYVPVTTSDARPVTDNASYPAPSLPLRILSHRVVGPLSPRSDIAMLPHIVPSMAPRSNPSSVPRRLQLAGRKRVESNGSLALPPPSVAVAAALAVAAAGGSGAVPAVAADVVPAATPHGVAAAGSGRAGATSGRVSSGTVRDAWRSPPSWDGPPDCGFLSSSPSSADRSTHMLESTYRDWGGPSDAAALAAPAVAAWPVNTVGVGTAGWSPTSGNGADDERVSPTFGGCRDGGRGGGSRGGGGRGWPSICPYVSPGDAVLPRPTTRAKAMAADSSSDEVAAVRGGRRVRPARRRPSAAAAAAAATTTAADAATAAASAADLPVGGGELALCAGNGASLGAPSWARSPRSTSATIGVGGVAAGALIEDSGAPAHGGCGGRDETLGRGSMTASVSPPVARNAALPAAADADLDEPTAADVERLTAAAARLAIALIGAARVLGRRGRRGGAEDVLLSAMVGSGIGEAAGGRPTAVAFPATGAPPSNGIHPASCRSGNGRHVAAAAVSAASSRSAADAPRPRWAPTALSRSSRGAAAAVAPSATSRTSRGGGHWSSSTRVVAAPAAPPVASAPPAWSFAAPPPGAQQPPPGPPSGGWLVGMLPSSIPTPVAAGGGGGTPPVPSSRSRGRLPGC</sequence>
<keyword evidence="2" id="KW-1185">Reference proteome</keyword>
<accession>A0ACC3C6C0</accession>
<comment type="caution">
    <text evidence="1">The sequence shown here is derived from an EMBL/GenBank/DDBJ whole genome shotgun (WGS) entry which is preliminary data.</text>
</comment>
<name>A0ACC3C6C0_PYRYE</name>
<protein>
    <submittedName>
        <fullName evidence="1">Uncharacterized protein</fullName>
    </submittedName>
</protein>
<dbReference type="EMBL" id="CM020619">
    <property type="protein sequence ID" value="KAK1865864.1"/>
    <property type="molecule type" value="Genomic_DNA"/>
</dbReference>
<evidence type="ECO:0000313" key="1">
    <source>
        <dbReference type="EMBL" id="KAK1865864.1"/>
    </source>
</evidence>
<dbReference type="Proteomes" id="UP000798662">
    <property type="component" value="Chromosome 2"/>
</dbReference>
<evidence type="ECO:0000313" key="2">
    <source>
        <dbReference type="Proteomes" id="UP000798662"/>
    </source>
</evidence>
<proteinExistence type="predicted"/>
<gene>
    <name evidence="1" type="ORF">I4F81_008387</name>
</gene>